<dbReference type="AlphaFoldDB" id="A0A0C9TMU1"/>
<evidence type="ECO:0000256" key="1">
    <source>
        <dbReference type="SAM" id="MobiDB-lite"/>
    </source>
</evidence>
<reference evidence="2 3" key="1">
    <citation type="submission" date="2014-06" db="EMBL/GenBank/DDBJ databases">
        <authorList>
            <consortium name="DOE Joint Genome Institute"/>
            <person name="Kuo A."/>
            <person name="Kohler A."/>
            <person name="Nagy L.G."/>
            <person name="Floudas D."/>
            <person name="Copeland A."/>
            <person name="Barry K.W."/>
            <person name="Cichocki N."/>
            <person name="Veneault-Fourrey C."/>
            <person name="LaButti K."/>
            <person name="Lindquist E.A."/>
            <person name="Lipzen A."/>
            <person name="Lundell T."/>
            <person name="Morin E."/>
            <person name="Murat C."/>
            <person name="Sun H."/>
            <person name="Tunlid A."/>
            <person name="Henrissat B."/>
            <person name="Grigoriev I.V."/>
            <person name="Hibbett D.S."/>
            <person name="Martin F."/>
            <person name="Nordberg H.P."/>
            <person name="Cantor M.N."/>
            <person name="Hua S.X."/>
        </authorList>
    </citation>
    <scope>NUCLEOTIDE SEQUENCE [LARGE SCALE GENOMIC DNA]</scope>
    <source>
        <strain evidence="2 3">ATCC 200175</strain>
    </source>
</reference>
<accession>A0A0C9TMU1</accession>
<evidence type="ECO:0000313" key="2">
    <source>
        <dbReference type="EMBL" id="KIJ11913.1"/>
    </source>
</evidence>
<sequence>MEDDDYDIKVIRTMVKSYFRNLADQLKKHTNPEKLTKYMKKQITIGMFEEKYNVEGAAALVDTDFGSDYLSYDEDNLSDDSKARRQKQSIGKGSRMTIGLRWRTLDYVVFLRILDSLHKRNVSAAPPPETGPQAGPNTEAGDDAQPPQVNAAKQQRKRLTKTSSTVIHPKCQTVFQTFTTPKLLCHSSRW</sequence>
<dbReference type="Proteomes" id="UP000053647">
    <property type="component" value="Unassembled WGS sequence"/>
</dbReference>
<dbReference type="HOGENOM" id="CLU_1428417_0_0_1"/>
<organism evidence="2 3">
    <name type="scientific">Paxillus involutus ATCC 200175</name>
    <dbReference type="NCBI Taxonomy" id="664439"/>
    <lineage>
        <taxon>Eukaryota</taxon>
        <taxon>Fungi</taxon>
        <taxon>Dikarya</taxon>
        <taxon>Basidiomycota</taxon>
        <taxon>Agaricomycotina</taxon>
        <taxon>Agaricomycetes</taxon>
        <taxon>Agaricomycetidae</taxon>
        <taxon>Boletales</taxon>
        <taxon>Paxilineae</taxon>
        <taxon>Paxillaceae</taxon>
        <taxon>Paxillus</taxon>
    </lineage>
</organism>
<reference evidence="3" key="2">
    <citation type="submission" date="2015-01" db="EMBL/GenBank/DDBJ databases">
        <title>Evolutionary Origins and Diversification of the Mycorrhizal Mutualists.</title>
        <authorList>
            <consortium name="DOE Joint Genome Institute"/>
            <consortium name="Mycorrhizal Genomics Consortium"/>
            <person name="Kohler A."/>
            <person name="Kuo A."/>
            <person name="Nagy L.G."/>
            <person name="Floudas D."/>
            <person name="Copeland A."/>
            <person name="Barry K.W."/>
            <person name="Cichocki N."/>
            <person name="Veneault-Fourrey C."/>
            <person name="LaButti K."/>
            <person name="Lindquist E.A."/>
            <person name="Lipzen A."/>
            <person name="Lundell T."/>
            <person name="Morin E."/>
            <person name="Murat C."/>
            <person name="Riley R."/>
            <person name="Ohm R."/>
            <person name="Sun H."/>
            <person name="Tunlid A."/>
            <person name="Henrissat B."/>
            <person name="Grigoriev I.V."/>
            <person name="Hibbett D.S."/>
            <person name="Martin F."/>
        </authorList>
    </citation>
    <scope>NUCLEOTIDE SEQUENCE [LARGE SCALE GENOMIC DNA]</scope>
    <source>
        <strain evidence="3">ATCC 200175</strain>
    </source>
</reference>
<protein>
    <submittedName>
        <fullName evidence="2">Uncharacterized protein</fullName>
    </submittedName>
</protein>
<dbReference type="OrthoDB" id="2654227at2759"/>
<name>A0A0C9TMU1_PAXIN</name>
<dbReference type="EMBL" id="KN819371">
    <property type="protein sequence ID" value="KIJ11913.1"/>
    <property type="molecule type" value="Genomic_DNA"/>
</dbReference>
<gene>
    <name evidence="2" type="ORF">PAXINDRAFT_157126</name>
</gene>
<feature type="region of interest" description="Disordered" evidence="1">
    <location>
        <begin position="121"/>
        <end position="164"/>
    </location>
</feature>
<keyword evidence="3" id="KW-1185">Reference proteome</keyword>
<evidence type="ECO:0000313" key="3">
    <source>
        <dbReference type="Proteomes" id="UP000053647"/>
    </source>
</evidence>
<proteinExistence type="predicted"/>